<accession>A0A4Y6PZ75</accession>
<protein>
    <submittedName>
        <fullName evidence="2">Uncharacterized protein</fullName>
    </submittedName>
</protein>
<organism evidence="2 3">
    <name type="scientific">Persicimonas caeni</name>
    <dbReference type="NCBI Taxonomy" id="2292766"/>
    <lineage>
        <taxon>Bacteria</taxon>
        <taxon>Deltaproteobacteria</taxon>
        <taxon>Bradymonadales</taxon>
        <taxon>Bradymonadaceae</taxon>
        <taxon>Persicimonas</taxon>
    </lineage>
</organism>
<proteinExistence type="predicted"/>
<name>A0A4Y6PZ75_PERCE</name>
<accession>A0A5B8YG18</accession>
<gene>
    <name evidence="2" type="ORF">FIV42_21940</name>
</gene>
<keyword evidence="1" id="KW-0175">Coiled coil</keyword>
<dbReference type="RefSeq" id="WP_141199768.1">
    <property type="nucleotide sequence ID" value="NZ_CP041186.1"/>
</dbReference>
<reference evidence="2 3" key="1">
    <citation type="submission" date="2019-06" db="EMBL/GenBank/DDBJ databases">
        <title>Persicimonas caeni gen. nov., sp. nov., a predatory bacterium isolated from solar saltern.</title>
        <authorList>
            <person name="Wang S."/>
        </authorList>
    </citation>
    <scope>NUCLEOTIDE SEQUENCE [LARGE SCALE GENOMIC DNA]</scope>
    <source>
        <strain evidence="2 3">YN101</strain>
    </source>
</reference>
<sequence>MARPNLKKLREEAQSIYSEYGARFAGKPRATRDVQALDSIIERLEKVIKRARTLRNGKTNPALSSFLEQALENLETYENERENIQKVQSQGPVVVEGSRLATWANLHFGQYFRHFAGKPRATRDLGLLNEIISELELVESKMKGLLAQKDVASVEADLETVQKNLEVYEGERENIMNARQSGGLDEQASYLAMVANEQFAVYNFHFGGRPRVSRRSGLLHRVIATLQSVRDQMSELEDQGLDSEQNRNNIALIDGQLKTYRNELDKIDEARRQTAPKDLVGQLGSAANWAMAQYNENFAGQDRASRDLELLSRVCDEMLDVGRQMRELSNQLDNRANEENLVIVLDNLMLYQNEYEEIQQVQAS</sequence>
<feature type="coiled-coil region" evidence="1">
    <location>
        <begin position="219"/>
        <end position="246"/>
    </location>
</feature>
<dbReference type="AlphaFoldDB" id="A0A4Y6PZ75"/>
<evidence type="ECO:0000313" key="2">
    <source>
        <dbReference type="EMBL" id="QDG53307.1"/>
    </source>
</evidence>
<feature type="coiled-coil region" evidence="1">
    <location>
        <begin position="128"/>
        <end position="178"/>
    </location>
</feature>
<dbReference type="Proteomes" id="UP000315995">
    <property type="component" value="Chromosome"/>
</dbReference>
<evidence type="ECO:0000256" key="1">
    <source>
        <dbReference type="SAM" id="Coils"/>
    </source>
</evidence>
<dbReference type="OrthoDB" id="5525112at2"/>
<keyword evidence="3" id="KW-1185">Reference proteome</keyword>
<feature type="coiled-coil region" evidence="1">
    <location>
        <begin position="34"/>
        <end position="87"/>
    </location>
</feature>
<dbReference type="EMBL" id="CP041186">
    <property type="protein sequence ID" value="QDG53307.1"/>
    <property type="molecule type" value="Genomic_DNA"/>
</dbReference>
<evidence type="ECO:0000313" key="3">
    <source>
        <dbReference type="Proteomes" id="UP000315995"/>
    </source>
</evidence>